<comment type="caution">
    <text evidence="1">The sequence shown here is derived from an EMBL/GenBank/DDBJ whole genome shotgun (WGS) entry which is preliminary data.</text>
</comment>
<evidence type="ECO:0000313" key="2">
    <source>
        <dbReference type="Proteomes" id="UP000054843"/>
    </source>
</evidence>
<proteinExistence type="predicted"/>
<gene>
    <name evidence="1" type="ORF">T10_11224</name>
</gene>
<dbReference type="Proteomes" id="UP000054843">
    <property type="component" value="Unassembled WGS sequence"/>
</dbReference>
<dbReference type="AlphaFoldDB" id="A0A0V1M878"/>
<accession>A0A0V1M878</accession>
<keyword evidence="2" id="KW-1185">Reference proteome</keyword>
<reference evidence="1 2" key="1">
    <citation type="submission" date="2015-01" db="EMBL/GenBank/DDBJ databases">
        <title>Evolution of Trichinella species and genotypes.</title>
        <authorList>
            <person name="Korhonen P.K."/>
            <person name="Edoardo P."/>
            <person name="Giuseppe L.R."/>
            <person name="Gasser R.B."/>
        </authorList>
    </citation>
    <scope>NUCLEOTIDE SEQUENCE [LARGE SCALE GENOMIC DNA]</scope>
    <source>
        <strain evidence="1">ISS1980</strain>
    </source>
</reference>
<sequence length="160" mass="19302">MIFNQNKQTKQNKTLSIQPIRRNCRNTFGHTGDQFGRLGRRHRTGTTNRLSSVQYRMAGSIDVRHAHLRQWRQRQRLEHSGSVGQRRHWIHLLYLRHFPQIDHTSHFQGIDHRLTIGLFGQWLLPFQHHHHQQQQQQQQQRWHFPYLQKGLCTASDGHWC</sequence>
<organism evidence="1 2">
    <name type="scientific">Trichinella papuae</name>
    <dbReference type="NCBI Taxonomy" id="268474"/>
    <lineage>
        <taxon>Eukaryota</taxon>
        <taxon>Metazoa</taxon>
        <taxon>Ecdysozoa</taxon>
        <taxon>Nematoda</taxon>
        <taxon>Enoplea</taxon>
        <taxon>Dorylaimia</taxon>
        <taxon>Trichinellida</taxon>
        <taxon>Trichinellidae</taxon>
        <taxon>Trichinella</taxon>
    </lineage>
</organism>
<protein>
    <submittedName>
        <fullName evidence="1">Uncharacterized protein</fullName>
    </submittedName>
</protein>
<name>A0A0V1M878_9BILA</name>
<evidence type="ECO:0000313" key="1">
    <source>
        <dbReference type="EMBL" id="KRZ67969.1"/>
    </source>
</evidence>
<dbReference type="EMBL" id="JYDO01000179">
    <property type="protein sequence ID" value="KRZ67969.1"/>
    <property type="molecule type" value="Genomic_DNA"/>
</dbReference>